<organism evidence="2 3">
    <name type="scientific">Aspergillus sclerotiicarbonarius (strain CBS 121057 / IBT 28362)</name>
    <dbReference type="NCBI Taxonomy" id="1448318"/>
    <lineage>
        <taxon>Eukaryota</taxon>
        <taxon>Fungi</taxon>
        <taxon>Dikarya</taxon>
        <taxon>Ascomycota</taxon>
        <taxon>Pezizomycotina</taxon>
        <taxon>Eurotiomycetes</taxon>
        <taxon>Eurotiomycetidae</taxon>
        <taxon>Eurotiales</taxon>
        <taxon>Aspergillaceae</taxon>
        <taxon>Aspergillus</taxon>
        <taxon>Aspergillus subgen. Circumdati</taxon>
    </lineage>
</organism>
<evidence type="ECO:0000313" key="3">
    <source>
        <dbReference type="Proteomes" id="UP000248423"/>
    </source>
</evidence>
<keyword evidence="3" id="KW-1185">Reference proteome</keyword>
<feature type="compositionally biased region" description="Low complexity" evidence="1">
    <location>
        <begin position="105"/>
        <end position="116"/>
    </location>
</feature>
<feature type="compositionally biased region" description="Basic and acidic residues" evidence="1">
    <location>
        <begin position="653"/>
        <end position="674"/>
    </location>
</feature>
<reference evidence="2 3" key="1">
    <citation type="submission" date="2018-02" db="EMBL/GenBank/DDBJ databases">
        <title>The genomes of Aspergillus section Nigri reveals drivers in fungal speciation.</title>
        <authorList>
            <consortium name="DOE Joint Genome Institute"/>
            <person name="Vesth T.C."/>
            <person name="Nybo J."/>
            <person name="Theobald S."/>
            <person name="Brandl J."/>
            <person name="Frisvad J.C."/>
            <person name="Nielsen K.F."/>
            <person name="Lyhne E.K."/>
            <person name="Kogle M.E."/>
            <person name="Kuo A."/>
            <person name="Riley R."/>
            <person name="Clum A."/>
            <person name="Nolan M."/>
            <person name="Lipzen A."/>
            <person name="Salamov A."/>
            <person name="Henrissat B."/>
            <person name="Wiebenga A."/>
            <person name="De vries R.P."/>
            <person name="Grigoriev I.V."/>
            <person name="Mortensen U.H."/>
            <person name="Andersen M.R."/>
            <person name="Baker S.E."/>
        </authorList>
    </citation>
    <scope>NUCLEOTIDE SEQUENCE [LARGE SCALE GENOMIC DNA]</scope>
    <source>
        <strain evidence="2 3">CBS 121057</strain>
    </source>
</reference>
<feature type="region of interest" description="Disordered" evidence="1">
    <location>
        <begin position="1"/>
        <end position="76"/>
    </location>
</feature>
<feature type="region of interest" description="Disordered" evidence="1">
    <location>
        <begin position="554"/>
        <end position="721"/>
    </location>
</feature>
<feature type="region of interest" description="Disordered" evidence="1">
    <location>
        <begin position="174"/>
        <end position="239"/>
    </location>
</feature>
<dbReference type="VEuPathDB" id="FungiDB:BO78DRAFT_397230"/>
<feature type="compositionally biased region" description="Basic and acidic residues" evidence="1">
    <location>
        <begin position="205"/>
        <end position="215"/>
    </location>
</feature>
<feature type="region of interest" description="Disordered" evidence="1">
    <location>
        <begin position="398"/>
        <end position="436"/>
    </location>
</feature>
<feature type="compositionally biased region" description="Acidic residues" evidence="1">
    <location>
        <begin position="502"/>
        <end position="511"/>
    </location>
</feature>
<feature type="compositionally biased region" description="Basic and acidic residues" evidence="1">
    <location>
        <begin position="476"/>
        <end position="495"/>
    </location>
</feature>
<protein>
    <submittedName>
        <fullName evidence="2">Uncharacterized protein</fullName>
    </submittedName>
</protein>
<feature type="region of interest" description="Disordered" evidence="1">
    <location>
        <begin position="966"/>
        <end position="1044"/>
    </location>
</feature>
<feature type="region of interest" description="Disordered" evidence="1">
    <location>
        <begin position="316"/>
        <end position="348"/>
    </location>
</feature>
<feature type="compositionally biased region" description="Basic and acidic residues" evidence="1">
    <location>
        <begin position="222"/>
        <end position="232"/>
    </location>
</feature>
<accession>A0A319EFM0</accession>
<name>A0A319EFM0_ASPSB</name>
<feature type="compositionally biased region" description="Polar residues" evidence="1">
    <location>
        <begin position="784"/>
        <end position="799"/>
    </location>
</feature>
<dbReference type="Proteomes" id="UP000248423">
    <property type="component" value="Unassembled WGS sequence"/>
</dbReference>
<feature type="region of interest" description="Disordered" evidence="1">
    <location>
        <begin position="783"/>
        <end position="807"/>
    </location>
</feature>
<feature type="compositionally biased region" description="Polar residues" evidence="1">
    <location>
        <begin position="18"/>
        <end position="30"/>
    </location>
</feature>
<feature type="compositionally biased region" description="Polar residues" evidence="1">
    <location>
        <begin position="126"/>
        <end position="137"/>
    </location>
</feature>
<sequence>MAPSTVFSYWRREHRRSSASPVSPSLQPTSKGPVASNPPQLPGFPNTRTTLAALGASSAEASTLQGPSNPQGESDAAKRNIAISVTPTNAPGSSSINFANLIVPSSSSESHAQPHSSPDKHEDPAITSQSNYSQSSFAAPRSDHGDGDSPKPSSPFRLSLGKNLLSSHNLTYDHYTKRSSTPGLPSSGHFRFRTSPDISPADRTTPSHKDKEYKYENTNGRRSGDRDGPTEHVHHKSGKTRLHLLNPMSLLARRRSSNLASLRMEDTSTRARNLVPAIPDDYDPRIRGNIVHDFSAPRPRRNLSTAPVLLHDVNNQSGPPDAGYNGNGNSVHGHDQSAQIGEQRKRHTQYSPVFREHFEDDQKVLQVESKAYLQSSLLTEQSHIDNDPNALPVFARRLPSKLPDQGGPSGFPSDQAAPKQDDQHNLPNHVGTAGIPDADTIEVIPHQPSGLPKHLKSNASRFSFDMNGVESSTQEKLLEEKHKEKEAARRAKARMEGLGFSDGEDDFDEDMLDDMDDFEEKIPGVNVDADEDDEFSGFSGPGNALNKSWFAPSLSPILASPLPPGFTDSQDMHDMQESDQGSLADNPAPLPVSEPVTSDIATNIQSLSVATDPSNNMPQVTVDLHPQASQPMEDDDDLYFDDGEFGDLSTEDAGEKFDESIFDDETSHLYDRKPAAQQPVPEPAQPDNRDAGTNSLDVTAERDESAPEPDNGGLRHVPSMASDYRKGSIGTYSHTRETLPNLGSAKAHGGVLSEHNLEAFHNALAQAASEAATNDRFGRVASVSERSLGQESAAQTMDTPSGLISDDSRLSQTVDMVGFDEVFEDFSYDDSDAAYFDDPIIAAANAEALENDDEGFYGHEFGFYAQSHGGCNAELTNGGYFGPRGVEGISRSFSSRGKFREPSLTPITERSEWSTRNSVISLTAHGAAHSNPIASPGLAQLVDLGAMDDEMSLSALMKLRRGAWGGSNGSLRSGSGSPPPHLHSSSNRASFISDASPTVYTAPPDAFGGTSATESPIRESDKFRWSQHSMEQRVGQLPASEREP</sequence>
<feature type="compositionally biased region" description="Polar residues" evidence="1">
    <location>
        <begin position="989"/>
        <end position="999"/>
    </location>
</feature>
<dbReference type="OrthoDB" id="5408302at2759"/>
<dbReference type="EMBL" id="KZ826349">
    <property type="protein sequence ID" value="PYI06505.1"/>
    <property type="molecule type" value="Genomic_DNA"/>
</dbReference>
<feature type="compositionally biased region" description="Polar residues" evidence="1">
    <location>
        <begin position="595"/>
        <end position="619"/>
    </location>
</feature>
<feature type="compositionally biased region" description="Low complexity" evidence="1">
    <location>
        <begin position="49"/>
        <end position="64"/>
    </location>
</feature>
<proteinExistence type="predicted"/>
<dbReference type="AlphaFoldDB" id="A0A319EFM0"/>
<feature type="region of interest" description="Disordered" evidence="1">
    <location>
        <begin position="105"/>
        <end position="160"/>
    </location>
</feature>
<dbReference type="STRING" id="1448318.A0A319EFM0"/>
<gene>
    <name evidence="2" type="ORF">BO78DRAFT_397230</name>
</gene>
<evidence type="ECO:0000313" key="2">
    <source>
        <dbReference type="EMBL" id="PYI06505.1"/>
    </source>
</evidence>
<evidence type="ECO:0000256" key="1">
    <source>
        <dbReference type="SAM" id="MobiDB-lite"/>
    </source>
</evidence>
<feature type="compositionally biased region" description="Acidic residues" evidence="1">
    <location>
        <begin position="632"/>
        <end position="652"/>
    </location>
</feature>
<feature type="region of interest" description="Disordered" evidence="1">
    <location>
        <begin position="472"/>
        <end position="511"/>
    </location>
</feature>
<feature type="compositionally biased region" description="Low complexity" evidence="1">
    <location>
        <begin position="969"/>
        <end position="988"/>
    </location>
</feature>